<dbReference type="Gene3D" id="2.60.470.10">
    <property type="entry name" value="Acid-sensing ion channels like domains"/>
    <property type="match status" value="2"/>
</dbReference>
<dbReference type="AlphaFoldDB" id="B7PDF1"/>
<dbReference type="InterPro" id="IPR001873">
    <property type="entry name" value="ENaC"/>
</dbReference>
<dbReference type="VEuPathDB" id="VectorBase:ISCP_024077"/>
<evidence type="ECO:0000256" key="3">
    <source>
        <dbReference type="ARBA" id="ARBA00022448"/>
    </source>
</evidence>
<keyword evidence="7" id="KW-0915">Sodium</keyword>
<dbReference type="Pfam" id="PF00858">
    <property type="entry name" value="ASC"/>
    <property type="match status" value="2"/>
</dbReference>
<evidence type="ECO:0000256" key="6">
    <source>
        <dbReference type="ARBA" id="ARBA00022989"/>
    </source>
</evidence>
<dbReference type="GO" id="GO:0005272">
    <property type="term" value="F:sodium channel activity"/>
    <property type="evidence" value="ECO:0007669"/>
    <property type="project" value="UniProtKB-KW"/>
</dbReference>
<feature type="compositionally biased region" description="Basic and acidic residues" evidence="13">
    <location>
        <begin position="357"/>
        <end position="379"/>
    </location>
</feature>
<accession>B7PDF1</accession>
<feature type="transmembrane region" description="Helical" evidence="14">
    <location>
        <begin position="994"/>
        <end position="1012"/>
    </location>
</feature>
<protein>
    <submittedName>
        <fullName evidence="15">Uncharacterized protein</fullName>
    </submittedName>
</protein>
<evidence type="ECO:0000256" key="11">
    <source>
        <dbReference type="ARBA" id="ARBA00023303"/>
    </source>
</evidence>
<evidence type="ECO:0000256" key="7">
    <source>
        <dbReference type="ARBA" id="ARBA00023053"/>
    </source>
</evidence>
<keyword evidence="4 12" id="KW-0894">Sodium channel</keyword>
<comment type="similarity">
    <text evidence="2 12">Belongs to the amiloride-sensitive sodium channel (TC 1.A.6) family.</text>
</comment>
<comment type="subcellular location">
    <subcellularLocation>
        <location evidence="1">Membrane</location>
        <topology evidence="1">Multi-pass membrane protein</topology>
    </subcellularLocation>
</comment>
<gene>
    <name evidence="15" type="ORF">IscW_ISCW017564</name>
</gene>
<dbReference type="PANTHER" id="PTHR11690:SF248">
    <property type="entry name" value="PICKPOCKET 17, ISOFORM A"/>
    <property type="match status" value="1"/>
</dbReference>
<evidence type="ECO:0000256" key="14">
    <source>
        <dbReference type="SAM" id="Phobius"/>
    </source>
</evidence>
<feature type="non-terminal residue" evidence="15">
    <location>
        <position position="1"/>
    </location>
</feature>
<dbReference type="OrthoDB" id="10051479at2759"/>
<evidence type="ECO:0000256" key="4">
    <source>
        <dbReference type="ARBA" id="ARBA00022461"/>
    </source>
</evidence>
<dbReference type="VEuPathDB" id="VectorBase:ISCP_010780"/>
<keyword evidence="10 12" id="KW-0739">Sodium transport</keyword>
<keyword evidence="5 12" id="KW-0812">Transmembrane</keyword>
<feature type="transmembrane region" description="Helical" evidence="14">
    <location>
        <begin position="12"/>
        <end position="31"/>
    </location>
</feature>
<evidence type="ECO:0000256" key="13">
    <source>
        <dbReference type="SAM" id="MobiDB-lite"/>
    </source>
</evidence>
<dbReference type="EMBL" id="DS689682">
    <property type="protein sequence ID" value="EEC04623.1"/>
    <property type="molecule type" value="Genomic_DNA"/>
</dbReference>
<organism>
    <name type="scientific">Ixodes scapularis</name>
    <name type="common">Black-legged tick</name>
    <name type="synonym">Deer tick</name>
    <dbReference type="NCBI Taxonomy" id="6945"/>
    <lineage>
        <taxon>Eukaryota</taxon>
        <taxon>Metazoa</taxon>
        <taxon>Ecdysozoa</taxon>
        <taxon>Arthropoda</taxon>
        <taxon>Chelicerata</taxon>
        <taxon>Arachnida</taxon>
        <taxon>Acari</taxon>
        <taxon>Parasitiformes</taxon>
        <taxon>Ixodida</taxon>
        <taxon>Ixodoidea</taxon>
        <taxon>Ixodidae</taxon>
        <taxon>Ixodinae</taxon>
        <taxon>Ixodes</taxon>
    </lineage>
</organism>
<dbReference type="VEuPathDB" id="VectorBase:ISCP_012222"/>
<dbReference type="VEuPathDB" id="VectorBase:ISCW028495"/>
<evidence type="ECO:0000313" key="15">
    <source>
        <dbReference type="EMBL" id="EEC04623.1"/>
    </source>
</evidence>
<evidence type="ECO:0000256" key="1">
    <source>
        <dbReference type="ARBA" id="ARBA00004141"/>
    </source>
</evidence>
<keyword evidence="8 12" id="KW-0406">Ion transport</keyword>
<dbReference type="PaxDb" id="6945-B7PDF1"/>
<evidence type="ECO:0000256" key="5">
    <source>
        <dbReference type="ARBA" id="ARBA00022692"/>
    </source>
</evidence>
<name>B7PDF1_IXOSC</name>
<dbReference type="GO" id="GO:0016020">
    <property type="term" value="C:membrane"/>
    <property type="evidence" value="ECO:0007669"/>
    <property type="project" value="UniProtKB-SubCell"/>
</dbReference>
<dbReference type="PANTHER" id="PTHR11690">
    <property type="entry name" value="AMILORIDE-SENSITIVE SODIUM CHANNEL-RELATED"/>
    <property type="match status" value="1"/>
</dbReference>
<evidence type="ECO:0000256" key="9">
    <source>
        <dbReference type="ARBA" id="ARBA00023136"/>
    </source>
</evidence>
<dbReference type="VEuPathDB" id="VectorBase:ISCW028496"/>
<keyword evidence="9 14" id="KW-0472">Membrane</keyword>
<evidence type="ECO:0000256" key="10">
    <source>
        <dbReference type="ARBA" id="ARBA00023201"/>
    </source>
</evidence>
<keyword evidence="3 12" id="KW-0813">Transport</keyword>
<dbReference type="HOGENOM" id="CLU_292146_0_0_1"/>
<reference evidence="15" key="1">
    <citation type="submission" date="2008-03" db="EMBL/GenBank/DDBJ databases">
        <title>Annotation of Ixodes scapularis.</title>
        <authorList>
            <consortium name="Ixodes scapularis Genome Project Consortium"/>
            <person name="Caler E."/>
            <person name="Hannick L.I."/>
            <person name="Bidwell S."/>
            <person name="Joardar V."/>
            <person name="Thiagarajan M."/>
            <person name="Amedeo P."/>
            <person name="Galinsky K.J."/>
            <person name="Schobel S."/>
            <person name="Inman J."/>
            <person name="Hostetler J."/>
            <person name="Miller J."/>
            <person name="Hammond M."/>
            <person name="Megy K."/>
            <person name="Lawson D."/>
            <person name="Kodira C."/>
            <person name="Sutton G."/>
            <person name="Meyer J."/>
            <person name="Hill C.A."/>
            <person name="Birren B."/>
            <person name="Nene V."/>
            <person name="Collins F."/>
            <person name="Alarcon-Chaidez F."/>
            <person name="Wikel S."/>
            <person name="Strausberg R."/>
        </authorList>
    </citation>
    <scope>NUCLEOTIDE SEQUENCE [LARGE SCALE GENOMIC DNA]</scope>
    <source>
        <strain evidence="15">Wikel colony</strain>
    </source>
</reference>
<evidence type="ECO:0000256" key="8">
    <source>
        <dbReference type="ARBA" id="ARBA00023065"/>
    </source>
</evidence>
<keyword evidence="11 12" id="KW-0407">Ion channel</keyword>
<evidence type="ECO:0000256" key="12">
    <source>
        <dbReference type="RuleBase" id="RU000679"/>
    </source>
</evidence>
<feature type="region of interest" description="Disordered" evidence="13">
    <location>
        <begin position="357"/>
        <end position="388"/>
    </location>
</feature>
<sequence>VANFLSRIGGTLGMYLGLSSLVLFSLVDAIYRSILARLTRRTRTSSTEPVKMLQQSVGIRAELQEVVTSYRLLFEESGLPGLRFVLGFHLNSRRLAWLALYATLFTLTMWDTHRLLAEYYAYEDHVNQEVLEIASNVAAFLHAFSSLVPELQMDEEDLELTQRLKTWISVEQRRNLSRAERLGHQIEDMILECRVQDGDCLSTHLLDLRLVSRYGNCYCLGCNSSRFSWQAMQMSDPEQGNMSLNMEPDEFLPLTVEAGFYVMINQAGAREEVFDNAVYVPPGATTYIGVLKSTSKNLEPPFKNPCQKDWPEELKKYVAPGVGYTQRCTDRLDLNTAAKRELRGPSRNRFRRRRVFSEVSREENKRGTRARLESGKRAGDVASRAPGRNHMNVRGREARAEEVRGRRLETSRPAVASLFRSIGGLMGVYLGYSSLHIFHVLDVLVDGAWSSLSRILARKKHTRPVKTQQRSMGLRAELQEVVTSYRLLFDESGLPGLRFVLGFHLNPRRLAWLALYATLFLLTMRDTHRLLAEYYAYEDRVNQDIMEARTTMGSICTVLVETKQVQFPAVTICNMNPWRKSMVCSEESFVSKSAKALIDELCNSVPRNVTMSEEDLVTTHKLKTWISAEQRRNLSRAERLGHQIEDMIIECQVPDGDCLNTRLLELRLVPRYGNCYCLGCNSSRFSWPSMQMSDPDQGLRMSLNMEPEEFLPLTVDAGFYVMVNQAGVQEEVFDNAVYVPPGATTYIGVVKSTSKNLEPPYKNPCQNDWPEELKKYVVPGVVYTKRACDEYCYQVHIFETCGCRSYNHIRVLEPRVMESPVCPDMLKGDCERAVEAQILQKLITCKCLTACEIHARIQIYMKTTKVLFRRKEPKSTVASLFRSIGGLMGVYLGYSSLHIFHVLDVLVDGAWSSLSRILARRRRDREARQEFHTKSLGDEYTRVSSTVPVKVRQRLVGLRAELQEVVTTYRLLFDESGLPGLRFVLGFHLNSRRLVWLALYATLFLLTMWHSYRLLADYYAYDASVNQKVLQARSPDALSLHGSR</sequence>
<proteinExistence type="inferred from homology"/>
<dbReference type="Gene3D" id="1.10.287.770">
    <property type="entry name" value="YojJ-like"/>
    <property type="match status" value="1"/>
</dbReference>
<dbReference type="VEuPathDB" id="VectorBase:ISCI017563"/>
<dbReference type="VEuPathDB" id="VectorBase:ISCI020661"/>
<evidence type="ECO:0000256" key="2">
    <source>
        <dbReference type="ARBA" id="ARBA00007193"/>
    </source>
</evidence>
<keyword evidence="6 14" id="KW-1133">Transmembrane helix</keyword>